<comment type="similarity">
    <text evidence="19">Belongs to the MurB family.</text>
</comment>
<dbReference type="Gene3D" id="3.90.78.10">
    <property type="entry name" value="UDP-N-acetylenolpyruvoylglucosamine reductase, C-terminal domain"/>
    <property type="match status" value="1"/>
</dbReference>
<feature type="active site" description="Proton donor" evidence="19">
    <location>
        <position position="238"/>
    </location>
</feature>
<keyword evidence="13 19" id="KW-0573">Peptidoglycan synthesis</keyword>
<accession>A0ABU4JGG3</accession>
<dbReference type="InterPro" id="IPR036635">
    <property type="entry name" value="MurB_C_sf"/>
</dbReference>
<dbReference type="PANTHER" id="PTHR21071:SF4">
    <property type="entry name" value="UDP-N-ACETYLENOLPYRUVOYLGLUCOSAMINE REDUCTASE"/>
    <property type="match status" value="1"/>
</dbReference>
<keyword evidence="14 19" id="KW-0560">Oxidoreductase</keyword>
<dbReference type="SUPFAM" id="SSF56176">
    <property type="entry name" value="FAD-binding/transporter-associated domain-like"/>
    <property type="match status" value="1"/>
</dbReference>
<evidence type="ECO:0000256" key="3">
    <source>
        <dbReference type="ARBA" id="ARBA00004496"/>
    </source>
</evidence>
<evidence type="ECO:0000256" key="11">
    <source>
        <dbReference type="ARBA" id="ARBA00022857"/>
    </source>
</evidence>
<dbReference type="SUPFAM" id="SSF56194">
    <property type="entry name" value="Uridine diphospho-N-Acetylenolpyruvylglucosamine reductase, MurB, C-terminal domain"/>
    <property type="match status" value="1"/>
</dbReference>
<dbReference type="InterPro" id="IPR016169">
    <property type="entry name" value="FAD-bd_PCMH_sub2"/>
</dbReference>
<comment type="catalytic activity">
    <reaction evidence="18 19">
        <text>UDP-N-acetyl-alpha-D-muramate + NADP(+) = UDP-N-acetyl-3-O-(1-carboxyvinyl)-alpha-D-glucosamine + NADPH + H(+)</text>
        <dbReference type="Rhea" id="RHEA:12248"/>
        <dbReference type="ChEBI" id="CHEBI:15378"/>
        <dbReference type="ChEBI" id="CHEBI:57783"/>
        <dbReference type="ChEBI" id="CHEBI:58349"/>
        <dbReference type="ChEBI" id="CHEBI:68483"/>
        <dbReference type="ChEBI" id="CHEBI:70757"/>
        <dbReference type="EC" id="1.3.1.98"/>
    </reaction>
</comment>
<organism evidence="21 22">
    <name type="scientific">Epilithonimonas ginsengisoli</name>
    <dbReference type="NCBI Taxonomy" id="1245592"/>
    <lineage>
        <taxon>Bacteria</taxon>
        <taxon>Pseudomonadati</taxon>
        <taxon>Bacteroidota</taxon>
        <taxon>Flavobacteriia</taxon>
        <taxon>Flavobacteriales</taxon>
        <taxon>Weeksellaceae</taxon>
        <taxon>Chryseobacterium group</taxon>
        <taxon>Epilithonimonas</taxon>
    </lineage>
</organism>
<evidence type="ECO:0000256" key="1">
    <source>
        <dbReference type="ARBA" id="ARBA00001974"/>
    </source>
</evidence>
<feature type="active site" evidence="19">
    <location>
        <position position="163"/>
    </location>
</feature>
<keyword evidence="8 19" id="KW-0132">Cell division</keyword>
<dbReference type="InterPro" id="IPR011601">
    <property type="entry name" value="MurB_C"/>
</dbReference>
<comment type="caution">
    <text evidence="21">The sequence shown here is derived from an EMBL/GenBank/DDBJ whole genome shotgun (WGS) entry which is preliminary data.</text>
</comment>
<evidence type="ECO:0000256" key="7">
    <source>
        <dbReference type="ARBA" id="ARBA00022490"/>
    </source>
</evidence>
<dbReference type="RefSeq" id="WP_063968328.1">
    <property type="nucleotide sequence ID" value="NZ_JAMXLT020000011.1"/>
</dbReference>
<dbReference type="NCBIfam" id="NF000755">
    <property type="entry name" value="PRK00046.1"/>
    <property type="match status" value="1"/>
</dbReference>
<comment type="function">
    <text evidence="2 19">Cell wall formation.</text>
</comment>
<evidence type="ECO:0000256" key="15">
    <source>
        <dbReference type="ARBA" id="ARBA00023306"/>
    </source>
</evidence>
<protein>
    <recommendedName>
        <fullName evidence="6 19">UDP-N-acetylenolpyruvoylglucosamine reductase</fullName>
        <ecNumber evidence="5 19">1.3.1.98</ecNumber>
    </recommendedName>
    <alternativeName>
        <fullName evidence="17 19">UDP-N-acetylmuramate dehydrogenase</fullName>
    </alternativeName>
</protein>
<dbReference type="Pfam" id="PF02873">
    <property type="entry name" value="MurB_C"/>
    <property type="match status" value="1"/>
</dbReference>
<keyword evidence="10 19" id="KW-0274">FAD</keyword>
<dbReference type="PANTHER" id="PTHR21071">
    <property type="entry name" value="UDP-N-ACETYLENOLPYRUVOYLGLUCOSAMINE REDUCTASE"/>
    <property type="match status" value="1"/>
</dbReference>
<evidence type="ECO:0000256" key="13">
    <source>
        <dbReference type="ARBA" id="ARBA00022984"/>
    </source>
</evidence>
<keyword evidence="22" id="KW-1185">Reference proteome</keyword>
<evidence type="ECO:0000256" key="9">
    <source>
        <dbReference type="ARBA" id="ARBA00022630"/>
    </source>
</evidence>
<dbReference type="Pfam" id="PF01565">
    <property type="entry name" value="FAD_binding_4"/>
    <property type="match status" value="1"/>
</dbReference>
<evidence type="ECO:0000256" key="5">
    <source>
        <dbReference type="ARBA" id="ARBA00012518"/>
    </source>
</evidence>
<evidence type="ECO:0000256" key="16">
    <source>
        <dbReference type="ARBA" id="ARBA00023316"/>
    </source>
</evidence>
<dbReference type="InterPro" id="IPR036318">
    <property type="entry name" value="FAD-bd_PCMH-like_sf"/>
</dbReference>
<keyword evidence="16 19" id="KW-0961">Cell wall biogenesis/degradation</keyword>
<keyword evidence="9 19" id="KW-0285">Flavoprotein</keyword>
<dbReference type="GO" id="GO:0008762">
    <property type="term" value="F:UDP-N-acetylmuramate dehydrogenase activity"/>
    <property type="evidence" value="ECO:0007669"/>
    <property type="project" value="UniProtKB-EC"/>
</dbReference>
<dbReference type="InterPro" id="IPR016166">
    <property type="entry name" value="FAD-bd_PCMH"/>
</dbReference>
<dbReference type="InterPro" id="IPR016167">
    <property type="entry name" value="FAD-bd_PCMH_sub1"/>
</dbReference>
<feature type="domain" description="FAD-binding PCMH-type" evidence="20">
    <location>
        <begin position="15"/>
        <end position="187"/>
    </location>
</feature>
<gene>
    <name evidence="19 21" type="primary">murB</name>
    <name evidence="21" type="ORF">NG800_007575</name>
</gene>
<dbReference type="EMBL" id="JAMXLT020000011">
    <property type="protein sequence ID" value="MDW8548766.1"/>
    <property type="molecule type" value="Genomic_DNA"/>
</dbReference>
<evidence type="ECO:0000256" key="6">
    <source>
        <dbReference type="ARBA" id="ARBA00015188"/>
    </source>
</evidence>
<proteinExistence type="inferred from homology"/>
<evidence type="ECO:0000256" key="12">
    <source>
        <dbReference type="ARBA" id="ARBA00022960"/>
    </source>
</evidence>
<comment type="cofactor">
    <cofactor evidence="1 19">
        <name>FAD</name>
        <dbReference type="ChEBI" id="CHEBI:57692"/>
    </cofactor>
</comment>
<feature type="active site" evidence="19">
    <location>
        <position position="334"/>
    </location>
</feature>
<comment type="pathway">
    <text evidence="4 19">Cell wall biogenesis; peptidoglycan biosynthesis.</text>
</comment>
<dbReference type="InterPro" id="IPR003170">
    <property type="entry name" value="MurB"/>
</dbReference>
<evidence type="ECO:0000259" key="20">
    <source>
        <dbReference type="PROSITE" id="PS51387"/>
    </source>
</evidence>
<comment type="subcellular location">
    <subcellularLocation>
        <location evidence="3 19">Cytoplasm</location>
    </subcellularLocation>
</comment>
<keyword evidence="11 19" id="KW-0521">NADP</keyword>
<evidence type="ECO:0000256" key="8">
    <source>
        <dbReference type="ARBA" id="ARBA00022618"/>
    </source>
</evidence>
<keyword evidence="15 19" id="KW-0131">Cell cycle</keyword>
<dbReference type="Gene3D" id="3.30.43.10">
    <property type="entry name" value="Uridine Diphospho-n-acetylenolpyruvylglucosamine Reductase, domain 2"/>
    <property type="match status" value="1"/>
</dbReference>
<dbReference type="PROSITE" id="PS51387">
    <property type="entry name" value="FAD_PCMH"/>
    <property type="match status" value="1"/>
</dbReference>
<reference evidence="21 22" key="1">
    <citation type="submission" date="2023-11" db="EMBL/GenBank/DDBJ databases">
        <title>First isolation, identification, and characterization of non-pathogenic Epilithonimonas ginsengisoli isolated from diseased farmed rainbow trout (Oncorhynchus mykiss) in Chile.</title>
        <authorList>
            <person name="Miranda C.D."/>
            <person name="Irgang R."/>
            <person name="Concha C."/>
            <person name="Rojas R."/>
            <person name="Avendano R."/>
        </authorList>
    </citation>
    <scope>NUCLEOTIDE SEQUENCE [LARGE SCALE GENOMIC DNA]</scope>
    <source>
        <strain evidence="21 22">FP99</strain>
    </source>
</reference>
<keyword evidence="7 19" id="KW-0963">Cytoplasm</keyword>
<evidence type="ECO:0000256" key="14">
    <source>
        <dbReference type="ARBA" id="ARBA00023002"/>
    </source>
</evidence>
<evidence type="ECO:0000256" key="19">
    <source>
        <dbReference type="HAMAP-Rule" id="MF_00037"/>
    </source>
</evidence>
<dbReference type="NCBIfam" id="TIGR00179">
    <property type="entry name" value="murB"/>
    <property type="match status" value="1"/>
</dbReference>
<dbReference type="EC" id="1.3.1.98" evidence="5 19"/>
<evidence type="ECO:0000256" key="4">
    <source>
        <dbReference type="ARBA" id="ARBA00004752"/>
    </source>
</evidence>
<evidence type="ECO:0000256" key="17">
    <source>
        <dbReference type="ARBA" id="ARBA00031026"/>
    </source>
</evidence>
<name>A0ABU4JGG3_9FLAO</name>
<dbReference type="HAMAP" id="MF_00037">
    <property type="entry name" value="MurB"/>
    <property type="match status" value="1"/>
</dbReference>
<dbReference type="Proteomes" id="UP001204439">
    <property type="component" value="Unassembled WGS sequence"/>
</dbReference>
<evidence type="ECO:0000313" key="21">
    <source>
        <dbReference type="EMBL" id="MDW8548766.1"/>
    </source>
</evidence>
<keyword evidence="12 19" id="KW-0133">Cell shape</keyword>
<evidence type="ECO:0000313" key="22">
    <source>
        <dbReference type="Proteomes" id="UP001204439"/>
    </source>
</evidence>
<evidence type="ECO:0000256" key="18">
    <source>
        <dbReference type="ARBA" id="ARBA00048914"/>
    </source>
</evidence>
<dbReference type="InterPro" id="IPR006094">
    <property type="entry name" value="Oxid_FAD_bind_N"/>
</dbReference>
<sequence>MTIQEKVSLKSYNTFGVDADARYFAEVNSAEQLTEVLKHSNPQNPLLFLGGGSNLLLTKNFEGLAIRLNLKGITEQIINDNEVFVTANAGENWHQFVIFCLEKNYGGLENLSLIPGNVGTSPMQNIGAYGTEIKDIFESCKVLNLETLEMEIFDLDKCRFGYRDSIFKQEGKGKYVILEVTFRLTTKTHRIDVEYGAIQSELENMEIINPTIQDVSKAVINIRQSKLPDPKEIGNAGSFFKNPTIPLAQYETLKQKFENIPGYPSGDLVKVPAGWLIEQCGWKGKQIGNVASHKLQALVIINATGNATGKEIFDFSTMIIDSVKEKYGIELEREVNII</sequence>
<evidence type="ECO:0000256" key="10">
    <source>
        <dbReference type="ARBA" id="ARBA00022827"/>
    </source>
</evidence>
<evidence type="ECO:0000256" key="2">
    <source>
        <dbReference type="ARBA" id="ARBA00003921"/>
    </source>
</evidence>
<dbReference type="Gene3D" id="3.30.465.10">
    <property type="match status" value="1"/>
</dbReference>